<proteinExistence type="predicted"/>
<keyword evidence="2" id="KW-1185">Reference proteome</keyword>
<dbReference type="AlphaFoldDB" id="A0AAV2RDL4"/>
<sequence>MFSTSGQLSQSELVSTIAKLKILINEDDEHCKNCNNPLIDHEFLEIKNSMEISTILLWIATNHPEVLRDDADELENVSVKRLDFRSSWEFPDKLIPTDALIILLKSRVCKDIRTYCGNVNPQVLKNFPEKMHSLRLALGKYSDAGSLIEALICRLNQIEQEYAGFSEDIIIHIRCRELGLEELTKLSIVLPKVYISDVTDNDAEWVVQAVSALKSIEDYSEDIDTLYLPLSKVTATGVEAIAKGLFDAGISLDFFNISSPYLGDDVSDSDDDSESDDDSDW</sequence>
<reference evidence="1 2" key="1">
    <citation type="submission" date="2024-05" db="EMBL/GenBank/DDBJ databases">
        <authorList>
            <person name="Wallberg A."/>
        </authorList>
    </citation>
    <scope>NUCLEOTIDE SEQUENCE [LARGE SCALE GENOMIC DNA]</scope>
</reference>
<gene>
    <name evidence="1" type="ORF">MNOR_LOCUS23502</name>
</gene>
<evidence type="ECO:0000313" key="1">
    <source>
        <dbReference type="EMBL" id="CAL4122780.1"/>
    </source>
</evidence>
<protein>
    <submittedName>
        <fullName evidence="1">Uncharacterized protein</fullName>
    </submittedName>
</protein>
<accession>A0AAV2RDL4</accession>
<dbReference type="Proteomes" id="UP001497623">
    <property type="component" value="Unassembled WGS sequence"/>
</dbReference>
<organism evidence="1 2">
    <name type="scientific">Meganyctiphanes norvegica</name>
    <name type="common">Northern krill</name>
    <name type="synonym">Thysanopoda norvegica</name>
    <dbReference type="NCBI Taxonomy" id="48144"/>
    <lineage>
        <taxon>Eukaryota</taxon>
        <taxon>Metazoa</taxon>
        <taxon>Ecdysozoa</taxon>
        <taxon>Arthropoda</taxon>
        <taxon>Crustacea</taxon>
        <taxon>Multicrustacea</taxon>
        <taxon>Malacostraca</taxon>
        <taxon>Eumalacostraca</taxon>
        <taxon>Eucarida</taxon>
        <taxon>Euphausiacea</taxon>
        <taxon>Euphausiidae</taxon>
        <taxon>Meganyctiphanes</taxon>
    </lineage>
</organism>
<name>A0AAV2RDL4_MEGNR</name>
<dbReference type="EMBL" id="CAXKWB010020784">
    <property type="protein sequence ID" value="CAL4122780.1"/>
    <property type="molecule type" value="Genomic_DNA"/>
</dbReference>
<evidence type="ECO:0000313" key="2">
    <source>
        <dbReference type="Proteomes" id="UP001497623"/>
    </source>
</evidence>
<comment type="caution">
    <text evidence="1">The sequence shown here is derived from an EMBL/GenBank/DDBJ whole genome shotgun (WGS) entry which is preliminary data.</text>
</comment>